<reference evidence="1" key="1">
    <citation type="submission" date="2022-07" db="EMBL/GenBank/DDBJ databases">
        <title>Genome Sequence of Agrocybe chaxingu.</title>
        <authorList>
            <person name="Buettner E."/>
        </authorList>
    </citation>
    <scope>NUCLEOTIDE SEQUENCE</scope>
    <source>
        <strain evidence="1">MP-N11</strain>
    </source>
</reference>
<gene>
    <name evidence="1" type="ORF">NLJ89_g1545</name>
</gene>
<protein>
    <submittedName>
        <fullName evidence="1">Uncharacterized protein</fullName>
    </submittedName>
</protein>
<name>A0A9W8MZV6_9AGAR</name>
<proteinExistence type="predicted"/>
<dbReference type="EMBL" id="JANKHO010000081">
    <property type="protein sequence ID" value="KAJ3515790.1"/>
    <property type="molecule type" value="Genomic_DNA"/>
</dbReference>
<evidence type="ECO:0000313" key="2">
    <source>
        <dbReference type="Proteomes" id="UP001148786"/>
    </source>
</evidence>
<sequence>MAPDWGMVQVVIGLAVLVFVMPPHWAVLLRDAFRILCLRWKPRDGQCEYLSYAEMTREPDTPVHHCRRACPYTHRQHIAGQTCWQTTVSDFFDARSFRRKIKEKPTEKLPLQQRFLCVDREVLLAFILCTIPASFAPKSIELARATETFEEGFLKIDVKSRGEIRSGPVVLHLVYNPMPSVQVPWNHSLTVHEIKCILEHYPPYYRRTLYYHHRPIPSPIRSFEDVKRGGWVVAVGLTKCEPIPVYMDVFNDPVDKRGVVFWQAIRRVKTIIQNNIQPLFQDPVEAKDICAAMTVLDYVLEEMTDSGLGGIIAGSRLVDPDVLERLTVDQCQQAIQIFNSSPRLDTEGLERLRETLSPILLQVLCGVYWGVHLCVIYVKNPGRELNRILPEVLIKEDRFYLQGCSQ</sequence>
<dbReference type="AlphaFoldDB" id="A0A9W8MZV6"/>
<comment type="caution">
    <text evidence="1">The sequence shown here is derived from an EMBL/GenBank/DDBJ whole genome shotgun (WGS) entry which is preliminary data.</text>
</comment>
<dbReference type="Proteomes" id="UP001148786">
    <property type="component" value="Unassembled WGS sequence"/>
</dbReference>
<organism evidence="1 2">
    <name type="scientific">Agrocybe chaxingu</name>
    <dbReference type="NCBI Taxonomy" id="84603"/>
    <lineage>
        <taxon>Eukaryota</taxon>
        <taxon>Fungi</taxon>
        <taxon>Dikarya</taxon>
        <taxon>Basidiomycota</taxon>
        <taxon>Agaricomycotina</taxon>
        <taxon>Agaricomycetes</taxon>
        <taxon>Agaricomycetidae</taxon>
        <taxon>Agaricales</taxon>
        <taxon>Agaricineae</taxon>
        <taxon>Strophariaceae</taxon>
        <taxon>Agrocybe</taxon>
    </lineage>
</organism>
<accession>A0A9W8MZV6</accession>
<dbReference type="OrthoDB" id="5292533at2759"/>
<evidence type="ECO:0000313" key="1">
    <source>
        <dbReference type="EMBL" id="KAJ3515790.1"/>
    </source>
</evidence>
<keyword evidence="2" id="KW-1185">Reference proteome</keyword>